<protein>
    <submittedName>
        <fullName evidence="2">SHOCT domain-containing protein</fullName>
    </submittedName>
</protein>
<gene>
    <name evidence="2" type="ORF">RA086_05395</name>
</gene>
<sequence length="275" mass="30160">MNTCTNCGNEIALFDAKLKIKGGIICAACENKLLQSLGYHIPPTISEKFKLNSMPLSTVKDKVDNFVLPTFDPDIARQDEEDIPEPVKFSSERAIKVDGIEADFVSQKLMLRPSILSKKRLMNFYDITSYRPYVQGKEVTKHHGVARALTGGVLFGGAGAIVGAVTGGKRYSEVSSVGVNVYLADGQSVEFSFIDSKTKADSWVAQGAQKRVEELSVLLDRIIDASRNQQSVSDNIGGSSDTSVADEIKQYKELLDSEIITQDEFDKKKAQLLDL</sequence>
<evidence type="ECO:0000313" key="3">
    <source>
        <dbReference type="Proteomes" id="UP001227831"/>
    </source>
</evidence>
<dbReference type="Pfam" id="PF09851">
    <property type="entry name" value="SHOCT"/>
    <property type="match status" value="1"/>
</dbReference>
<proteinExistence type="predicted"/>
<dbReference type="Proteomes" id="UP001227831">
    <property type="component" value="Unassembled WGS sequence"/>
</dbReference>
<comment type="caution">
    <text evidence="2">The sequence shown here is derived from an EMBL/GenBank/DDBJ whole genome shotgun (WGS) entry which is preliminary data.</text>
</comment>
<accession>A0ABU1A806</accession>
<organism evidence="2 3">
    <name type="scientific">Lactiplantibacillus brownii</name>
    <dbReference type="NCBI Taxonomy" id="3069269"/>
    <lineage>
        <taxon>Bacteria</taxon>
        <taxon>Bacillati</taxon>
        <taxon>Bacillota</taxon>
        <taxon>Bacilli</taxon>
        <taxon>Lactobacillales</taxon>
        <taxon>Lactobacillaceae</taxon>
        <taxon>Lactiplantibacillus</taxon>
    </lineage>
</organism>
<evidence type="ECO:0000259" key="1">
    <source>
        <dbReference type="Pfam" id="PF09851"/>
    </source>
</evidence>
<dbReference type="InterPro" id="IPR018649">
    <property type="entry name" value="SHOCT"/>
</dbReference>
<dbReference type="EMBL" id="JAVCWF010000001">
    <property type="protein sequence ID" value="MDQ7937061.1"/>
    <property type="molecule type" value="Genomic_DNA"/>
</dbReference>
<keyword evidence="3" id="KW-1185">Reference proteome</keyword>
<feature type="domain" description="SHOCT" evidence="1">
    <location>
        <begin position="246"/>
        <end position="273"/>
    </location>
</feature>
<evidence type="ECO:0000313" key="2">
    <source>
        <dbReference type="EMBL" id="MDQ7937061.1"/>
    </source>
</evidence>
<reference evidence="2 3" key="1">
    <citation type="journal article" date="2023" name="Int. J. Syst. Evol. Microbiol.">
        <title>Lactiplantibacillus brownii sp. nov., a novel psychrotolerant species isolated from sauerkraut.</title>
        <authorList>
            <person name="Heng Y.C."/>
            <person name="Silvaraju S."/>
            <person name="Lee J.K.Y."/>
            <person name="Kittelmann S."/>
        </authorList>
    </citation>
    <scope>NUCLEOTIDE SEQUENCE [LARGE SCALE GENOMIC DNA]</scope>
    <source>
        <strain evidence="2 3">WILCCON 0030</strain>
    </source>
</reference>
<name>A0ABU1A806_9LACO</name>
<dbReference type="RefSeq" id="WP_308702838.1">
    <property type="nucleotide sequence ID" value="NZ_AP027463.1"/>
</dbReference>